<evidence type="ECO:0000313" key="5">
    <source>
        <dbReference type="WBParaSite" id="SSTP_0000913200.1"/>
    </source>
</evidence>
<protein>
    <recommendedName>
        <fullName evidence="2">Transcription factor BTF3</fullName>
    </recommendedName>
</protein>
<dbReference type="InterPro" id="IPR039370">
    <property type="entry name" value="BTF3"/>
</dbReference>
<dbReference type="Pfam" id="PF01849">
    <property type="entry name" value="NAC"/>
    <property type="match status" value="1"/>
</dbReference>
<proteinExistence type="inferred from homology"/>
<dbReference type="SMART" id="SM01407">
    <property type="entry name" value="NAC"/>
    <property type="match status" value="1"/>
</dbReference>
<dbReference type="InterPro" id="IPR002715">
    <property type="entry name" value="Nas_poly-pep-assoc_cplx_dom"/>
</dbReference>
<dbReference type="STRING" id="6248.A0A0K0EI25"/>
<dbReference type="AlphaFoldDB" id="A0A0K0EI25"/>
<dbReference type="InterPro" id="IPR038187">
    <property type="entry name" value="NAC_A/B_dom_sf"/>
</dbReference>
<dbReference type="FunFam" id="2.20.70.30:FF:000001">
    <property type="entry name" value="Transcription factor BTF3 homolog"/>
    <property type="match status" value="1"/>
</dbReference>
<sequence>MINWVFKMNVELLKKLQANADNIRIGGKGTARRKKKVIHKSAATDDKKLQGCLKKISTTNIPGIEEVNMIKDDGSVIHFTNPKVQASVGANTFAISGAGENKQITEMLPSILNQLGPESLAHLKKLANNATSQFKAPEEDVPELVENFDEASKEEAKEQE</sequence>
<dbReference type="PANTHER" id="PTHR10351">
    <property type="entry name" value="TRANSCRIPTION FACTOR BTF3 FAMILY MEMBER"/>
    <property type="match status" value="1"/>
</dbReference>
<evidence type="ECO:0000256" key="1">
    <source>
        <dbReference type="ARBA" id="ARBA00005296"/>
    </source>
</evidence>
<dbReference type="Gene3D" id="2.20.70.30">
    <property type="entry name" value="Nascent polypeptide-associated complex domain"/>
    <property type="match status" value="1"/>
</dbReference>
<dbReference type="PROSITE" id="PS51151">
    <property type="entry name" value="NAC_AB"/>
    <property type="match status" value="1"/>
</dbReference>
<evidence type="ECO:0000256" key="3">
    <source>
        <dbReference type="SAM" id="MobiDB-lite"/>
    </source>
</evidence>
<feature type="compositionally biased region" description="Acidic residues" evidence="3">
    <location>
        <begin position="139"/>
        <end position="149"/>
    </location>
</feature>
<feature type="region of interest" description="Disordered" evidence="3">
    <location>
        <begin position="133"/>
        <end position="160"/>
    </location>
</feature>
<evidence type="ECO:0000259" key="4">
    <source>
        <dbReference type="PROSITE" id="PS51151"/>
    </source>
</evidence>
<dbReference type="WBParaSite" id="SSTP_0000913200.1">
    <property type="protein sequence ID" value="SSTP_0000913200.1"/>
    <property type="gene ID" value="SSTP_0000913200"/>
</dbReference>
<feature type="domain" description="NAC-A/B" evidence="4">
    <location>
        <begin position="43"/>
        <end position="108"/>
    </location>
</feature>
<evidence type="ECO:0000256" key="2">
    <source>
        <dbReference type="RuleBase" id="RU361272"/>
    </source>
</evidence>
<name>A0A0K0EI25_STRER</name>
<accession>A0A0K0EI25</accession>
<organism evidence="5">
    <name type="scientific">Strongyloides stercoralis</name>
    <name type="common">Threadworm</name>
    <dbReference type="NCBI Taxonomy" id="6248"/>
    <lineage>
        <taxon>Eukaryota</taxon>
        <taxon>Metazoa</taxon>
        <taxon>Ecdysozoa</taxon>
        <taxon>Nematoda</taxon>
        <taxon>Chromadorea</taxon>
        <taxon>Rhabditida</taxon>
        <taxon>Tylenchina</taxon>
        <taxon>Panagrolaimomorpha</taxon>
        <taxon>Strongyloidoidea</taxon>
        <taxon>Strongyloididae</taxon>
        <taxon>Strongyloides</taxon>
    </lineage>
</organism>
<feature type="compositionally biased region" description="Basic and acidic residues" evidence="3">
    <location>
        <begin position="150"/>
        <end position="160"/>
    </location>
</feature>
<comment type="similarity">
    <text evidence="1 2">Belongs to the NAC-beta family.</text>
</comment>
<reference evidence="5" key="1">
    <citation type="submission" date="2015-08" db="UniProtKB">
        <authorList>
            <consortium name="WormBaseParasite"/>
        </authorList>
    </citation>
    <scope>IDENTIFICATION</scope>
</reference>
<dbReference type="CDD" id="cd22055">
    <property type="entry name" value="NAC_BTF3"/>
    <property type="match status" value="1"/>
</dbReference>